<feature type="signal peptide" evidence="1">
    <location>
        <begin position="1"/>
        <end position="20"/>
    </location>
</feature>
<reference evidence="3 4" key="1">
    <citation type="submission" date="2019-07" db="EMBL/GenBank/DDBJ databases">
        <title>Flavobacterium sp. nov., isolated from glacier ice.</title>
        <authorList>
            <person name="Liu Q."/>
            <person name="Xin Y.-H."/>
        </authorList>
    </citation>
    <scope>NUCLEOTIDE SEQUENCE [LARGE SCALE GENOMIC DNA]</scope>
    <source>
        <strain evidence="3 4">ZT4R6</strain>
    </source>
</reference>
<dbReference type="OrthoDB" id="333971at2"/>
<sequence length="1178" mass="132932">MKTKITILFLFSLLWGYAQQGGDGISHTFYTIGNTGDKSNNNAALTALGNSLKNAGDNTTVLFLGNNASAKGFSEDNDDAVERLTLQTNLLKGFKGNVFFMPGYSDWHKGLKGLKKEADFITKALGNEKAFKPQKGCPMEKIKINSDVDLLILDSQWALTDWDKLPGINDDCDIKSKNQFYTEVEAEIVKSEGKTVLIALYHPIVSYGKYGSSYAFGISPQQLNNKYYKELSSRLITLALRFKNVAFVSGHENNMQYITGKDEVPVIIAGSAASGNGIAKGPDSKFNSAEAGFSKITAYIDGSLNVAFYGESNNFSAPLFESIIITPDEKLDLPDYNEYQSPQYVEKSIYSKEELEHSGIFKALWGDHYRNDYLAPIKLKTALLDTLYGGLTPVRKGGGHQTNSLRLKDKSAAEYTMRNTKKSALRFIQYFLFKMQYLAPDVADTYFIKLLEDYWTTANPYAALTMGDIADALEIYHANPQVYYIPKQKALGNYNDNYGDQVYFIEEQANDGQGKNAGFGYHDKIIGTGDFLEEMRRKDKVTVNENVYIRTRLLDNILGDFDRHADQWRWTEDKKEDGTLFYTPIPRDRDQAFSDFDGFMIGAITTLNPPLRFMQRYTPKYKHIRWFNDAGDDVDRAVLINDTEEDWAREAKYIKEHLTPEIVDKAFAKFPEGLDEAKKAKIKAAFLGRISKVEELSHDVYSYLKSFVMITGTDKDDWFIITRKPNGVTNVKGYRIQQGQKGTLFWDVDYDKKVTKEIWIYGLDDKDIFEVEGDGNKTIPIKIIGGKNNDTYRINRKSNVHVYDQKSMPNTFETSGCKTLTDDYEVNTYDFMKGRKDISQILPQIGFNPDDGLAVGAAFSYTKNSLVRNPFTAQHNVKALYYTATSGVNLSYAGEFAHVLGKLNLGIGAGYTSPFYAYNFFGFGNTTPDNDNMDYNRVRIRTAYVNPSLLYRGYYGSIIRFGLKYENIESEKTEDRYIAIAPVNPKVFDEQTFYTAEASYSYNNFDNAALPKKGIGFSLSGGYKANFDEDKGYAYIVPEVRLTTKIDRKGILTYATKLKAQHIFNNDFEFYQAATIGDQDGLRGFRKQRFSGKTSYYQNSDLRLSLGRLSNSFIPASWGVYGGFDYGRVWIDGENSDKWHTSVGGGLLFNLAGFTTANVAFFNSSDGGRLTIGLQLMF</sequence>
<protein>
    <submittedName>
        <fullName evidence="3">Phosphoesterase</fullName>
    </submittedName>
</protein>
<comment type="caution">
    <text evidence="3">The sequence shown here is derived from an EMBL/GenBank/DDBJ whole genome shotgun (WGS) entry which is preliminary data.</text>
</comment>
<dbReference type="EMBL" id="VJVZ01000001">
    <property type="protein sequence ID" value="TRW27329.1"/>
    <property type="molecule type" value="Genomic_DNA"/>
</dbReference>
<name>A0A552VA54_9FLAO</name>
<evidence type="ECO:0000313" key="3">
    <source>
        <dbReference type="EMBL" id="TRW27329.1"/>
    </source>
</evidence>
<evidence type="ECO:0000259" key="2">
    <source>
        <dbReference type="Pfam" id="PF03865"/>
    </source>
</evidence>
<dbReference type="Pfam" id="PF03865">
    <property type="entry name" value="ShlB"/>
    <property type="match status" value="1"/>
</dbReference>
<dbReference type="RefSeq" id="WP_143371555.1">
    <property type="nucleotide sequence ID" value="NZ_VJVZ01000001.1"/>
</dbReference>
<dbReference type="SUPFAM" id="SSF56300">
    <property type="entry name" value="Metallo-dependent phosphatases"/>
    <property type="match status" value="1"/>
</dbReference>
<dbReference type="Proteomes" id="UP000320643">
    <property type="component" value="Unassembled WGS sequence"/>
</dbReference>
<keyword evidence="1" id="KW-0732">Signal</keyword>
<accession>A0A552VA54</accession>
<feature type="domain" description="Haemolysin activator HlyB C-terminal" evidence="2">
    <location>
        <begin position="1040"/>
        <end position="1144"/>
    </location>
</feature>
<feature type="chain" id="PRO_5021990766" evidence="1">
    <location>
        <begin position="21"/>
        <end position="1178"/>
    </location>
</feature>
<gene>
    <name evidence="3" type="ORF">FMM05_01435</name>
</gene>
<dbReference type="AlphaFoldDB" id="A0A552VA54"/>
<dbReference type="InterPro" id="IPR005565">
    <property type="entry name" value="Hemolysn_activator_HlyB_C"/>
</dbReference>
<dbReference type="Gene3D" id="3.60.21.10">
    <property type="match status" value="1"/>
</dbReference>
<proteinExistence type="predicted"/>
<evidence type="ECO:0000313" key="4">
    <source>
        <dbReference type="Proteomes" id="UP000320643"/>
    </source>
</evidence>
<keyword evidence="4" id="KW-1185">Reference proteome</keyword>
<evidence type="ECO:0000256" key="1">
    <source>
        <dbReference type="SAM" id="SignalP"/>
    </source>
</evidence>
<dbReference type="InterPro" id="IPR029052">
    <property type="entry name" value="Metallo-depent_PP-like"/>
</dbReference>
<organism evidence="3 4">
    <name type="scientific">Flavobacterium zepuense</name>
    <dbReference type="NCBI Taxonomy" id="2593302"/>
    <lineage>
        <taxon>Bacteria</taxon>
        <taxon>Pseudomonadati</taxon>
        <taxon>Bacteroidota</taxon>
        <taxon>Flavobacteriia</taxon>
        <taxon>Flavobacteriales</taxon>
        <taxon>Flavobacteriaceae</taxon>
        <taxon>Flavobacterium</taxon>
    </lineage>
</organism>